<dbReference type="RefSeq" id="WP_139680039.1">
    <property type="nucleotide sequence ID" value="NZ_CP040846.1"/>
</dbReference>
<dbReference type="KEGG" id="tic:FH039_02135"/>
<gene>
    <name evidence="1" type="ORF">FH039_02135</name>
</gene>
<organism evidence="1 2">
    <name type="scientific">Thermococcus indicus</name>
    <dbReference type="NCBI Taxonomy" id="2586643"/>
    <lineage>
        <taxon>Archaea</taxon>
        <taxon>Methanobacteriati</taxon>
        <taxon>Methanobacteriota</taxon>
        <taxon>Thermococci</taxon>
        <taxon>Thermococcales</taxon>
        <taxon>Thermococcaceae</taxon>
        <taxon>Thermococcus</taxon>
    </lineage>
</organism>
<dbReference type="OrthoDB" id="85627at2157"/>
<reference evidence="1 2" key="1">
    <citation type="submission" date="2019-06" db="EMBL/GenBank/DDBJ databases">
        <title>Thermococcus indicus sp. nov., a Fe(III)-reducing hyperthermophilic archaeon isolated from the Onnuri vent field of the Central Indian Ocean ridge.</title>
        <authorList>
            <person name="Lim J.K."/>
            <person name="Kim Y.J."/>
            <person name="Kwon K.K."/>
        </authorList>
    </citation>
    <scope>NUCLEOTIDE SEQUENCE [LARGE SCALE GENOMIC DNA]</scope>
    <source>
        <strain evidence="1 2">IOH1</strain>
    </source>
</reference>
<dbReference type="Gene3D" id="3.40.50.300">
    <property type="entry name" value="P-loop containing nucleotide triphosphate hydrolases"/>
    <property type="match status" value="1"/>
</dbReference>
<dbReference type="Proteomes" id="UP000306007">
    <property type="component" value="Chromosome"/>
</dbReference>
<sequence length="253" mass="29336">MISWEIPELDVALGGLKEHALTLVHEVDPRSRGKELLYHIMKRKLEKGSLVGYFNISYPIHVLLEVSDRMGISLDGYLKSWTLAIIDTFGSFYDIALSYPGVWYLKGSLSAEVLPAKYAEVVERHKRKWAELGLFDGREIFGFAIDMSDYLELLGGEKETLKYLELSAEVRANSRAYRKYPRGTNFWFWSGMKSVSVLESIYRRADYVLRTSSEIRGKRVIRTLEVIKTPEPRSEILRFHYEFRNGEPIVREL</sequence>
<protein>
    <submittedName>
        <fullName evidence="1">Uncharacterized protein</fullName>
    </submittedName>
</protein>
<name>A0A4Y5SKE1_9EURY</name>
<proteinExistence type="predicted"/>
<dbReference type="AlphaFoldDB" id="A0A4Y5SKE1"/>
<keyword evidence="2" id="KW-1185">Reference proteome</keyword>
<evidence type="ECO:0000313" key="1">
    <source>
        <dbReference type="EMBL" id="QDA30652.1"/>
    </source>
</evidence>
<accession>A0A4Y5SKE1</accession>
<dbReference type="InterPro" id="IPR027417">
    <property type="entry name" value="P-loop_NTPase"/>
</dbReference>
<evidence type="ECO:0000313" key="2">
    <source>
        <dbReference type="Proteomes" id="UP000306007"/>
    </source>
</evidence>
<dbReference type="EMBL" id="CP040846">
    <property type="protein sequence ID" value="QDA30652.1"/>
    <property type="molecule type" value="Genomic_DNA"/>
</dbReference>
<dbReference type="GeneID" id="40473945"/>